<evidence type="ECO:0000313" key="3">
    <source>
        <dbReference type="Proteomes" id="UP000076580"/>
    </source>
</evidence>
<dbReference type="PANTHER" id="PTHR42345:SF1">
    <property type="entry name" value="VTC DOMAIN-CONTAINING PROTEIN"/>
    <property type="match status" value="1"/>
</dbReference>
<name>A0A151GVW0_DRECN</name>
<dbReference type="GeneID" id="63714946"/>
<feature type="region of interest" description="Disordered" evidence="1">
    <location>
        <begin position="1"/>
        <end position="128"/>
    </location>
</feature>
<feature type="region of interest" description="Disordered" evidence="1">
    <location>
        <begin position="703"/>
        <end position="737"/>
    </location>
</feature>
<gene>
    <name evidence="2" type="ORF">DCS_02303</name>
</gene>
<reference evidence="2 3" key="1">
    <citation type="journal article" date="2016" name="Sci. Rep.">
        <title>Insights into Adaptations to a Near-Obligate Nematode Endoparasitic Lifestyle from the Finished Genome of Drechmeria coniospora.</title>
        <authorList>
            <person name="Zhang L."/>
            <person name="Zhou Z."/>
            <person name="Guo Q."/>
            <person name="Fokkens L."/>
            <person name="Miskei M."/>
            <person name="Pocsi I."/>
            <person name="Zhang W."/>
            <person name="Chen M."/>
            <person name="Wang L."/>
            <person name="Sun Y."/>
            <person name="Donzelli B.G."/>
            <person name="Gibson D.M."/>
            <person name="Nelson D.R."/>
            <person name="Luo J.G."/>
            <person name="Rep M."/>
            <person name="Liu H."/>
            <person name="Yang S."/>
            <person name="Wang J."/>
            <person name="Krasnoff S.B."/>
            <person name="Xu Y."/>
            <person name="Molnar I."/>
            <person name="Lin M."/>
        </authorList>
    </citation>
    <scope>NUCLEOTIDE SEQUENCE [LARGE SCALE GENOMIC DNA]</scope>
    <source>
        <strain evidence="2 3">ARSEF 6962</strain>
    </source>
</reference>
<dbReference type="EMBL" id="LAYC01000001">
    <property type="protein sequence ID" value="KYK61162.1"/>
    <property type="molecule type" value="Genomic_DNA"/>
</dbReference>
<sequence length="809" mass="91248">MDEDDGKRKKGKQIGGKSDGRERHGRPTRRTRAELAQAQEQRRARQRSRRLKTEKGSELVPDPFLREAMSRSRSRSRKDKSRDQDEDGDRGREAANGPRAGGSDSSRRLESYHPHPTQWPPRGFGSDDQLSREQAIMFVGQGAPVHLGHKRAIPHASDEHYALYATTSTLSAPTNGSSNWNGNGNGRDGGNDSRTMAPMTLRILGHNGGELFPWQTLEQPSCAFLYGQRPGTITLNQWVTMASAMPLSLALRDSAVEPRPMELGQIFARLRELQVNGLEDDDVDLLYRNLYRRMLRDPDRRLRPHRTLDRQITDLILVLSRPDWIDFTQPRNQVATRFILDRRESNADRFRLFFHQLLLSMELQLRIHSPQHGDEAKEKLLRQLPPTILWSMALASRWRENVRIDEYGDEPDKVKLRYKARKRQVKAIKRFARVMKWPNLAETLEKVDEKDGNGCLDAISSDTFAFFSGFVLPGPSFPFLVMNALIDLDPDPATDNLALLSHTNPHCGFQYRNSHTYWSASCIVGKVLAPTCRSVAGWIGPGRPTTDLGRSEMARIRSRPVRQQPRLRPEDVENMEERSDPLGPAAESQLYPVADYELVRPQTDSGFVIDTLRIERLIFAPVLPAPAPMPTEADARRGPGLFDASVQFAIDGLSWPLRLMYDVSFISSRSCSGGPHPLFFDYVFETVSVNDVVHVRDWGRRRHGTSSQTTCTTPRPCPTSPSAEGHRCGGGEDEYDDDDDEKVLVIEAFGVRDNEVLARAWCSHWGLSAVVADIGQTCMACAIREAYAATLTVIILVDDRLVEKDEADD</sequence>
<keyword evidence="3" id="KW-1185">Reference proteome</keyword>
<accession>A0A151GVW0</accession>
<feature type="compositionally biased region" description="Low complexity" evidence="1">
    <location>
        <begin position="705"/>
        <end position="714"/>
    </location>
</feature>
<dbReference type="RefSeq" id="XP_040660514.1">
    <property type="nucleotide sequence ID" value="XM_040799631.1"/>
</dbReference>
<comment type="caution">
    <text evidence="2">The sequence shown here is derived from an EMBL/GenBank/DDBJ whole genome shotgun (WGS) entry which is preliminary data.</text>
</comment>
<feature type="compositionally biased region" description="Basic and acidic residues" evidence="1">
    <location>
        <begin position="567"/>
        <end position="580"/>
    </location>
</feature>
<protein>
    <recommendedName>
        <fullName evidence="4">VTC domain-containing protein</fullName>
    </recommendedName>
</protein>
<evidence type="ECO:0008006" key="4">
    <source>
        <dbReference type="Google" id="ProtNLM"/>
    </source>
</evidence>
<organism evidence="2 3">
    <name type="scientific">Drechmeria coniospora</name>
    <name type="common">Nematophagous fungus</name>
    <name type="synonym">Meria coniospora</name>
    <dbReference type="NCBI Taxonomy" id="98403"/>
    <lineage>
        <taxon>Eukaryota</taxon>
        <taxon>Fungi</taxon>
        <taxon>Dikarya</taxon>
        <taxon>Ascomycota</taxon>
        <taxon>Pezizomycotina</taxon>
        <taxon>Sordariomycetes</taxon>
        <taxon>Hypocreomycetidae</taxon>
        <taxon>Hypocreales</taxon>
        <taxon>Ophiocordycipitaceae</taxon>
        <taxon>Drechmeria</taxon>
    </lineage>
</organism>
<feature type="region of interest" description="Disordered" evidence="1">
    <location>
        <begin position="559"/>
        <end position="586"/>
    </location>
</feature>
<dbReference type="Proteomes" id="UP000076580">
    <property type="component" value="Chromosome 01"/>
</dbReference>
<dbReference type="InParanoid" id="A0A151GVW0"/>
<dbReference type="STRING" id="98403.A0A151GVW0"/>
<evidence type="ECO:0000313" key="2">
    <source>
        <dbReference type="EMBL" id="KYK61162.1"/>
    </source>
</evidence>
<evidence type="ECO:0000256" key="1">
    <source>
        <dbReference type="SAM" id="MobiDB-lite"/>
    </source>
</evidence>
<proteinExistence type="predicted"/>
<dbReference type="PANTHER" id="PTHR42345">
    <property type="entry name" value="TPR_REGION DOMAIN-CONTAINING PROTEIN"/>
    <property type="match status" value="1"/>
</dbReference>
<dbReference type="AlphaFoldDB" id="A0A151GVW0"/>